<sequence length="86" mass="9889">MTKRLNEDAAASGYLLTEKNYLRLEKVRDQLLLIANFITAVTQEEEDIPLQVTRSAFSQCLESFADQIDVALTTTEWRKRANRRLG</sequence>
<name>A0ABS2KLK8_9GAMM</name>
<evidence type="ECO:0000259" key="1">
    <source>
        <dbReference type="Pfam" id="PF26642"/>
    </source>
</evidence>
<comment type="caution">
    <text evidence="2">The sequence shown here is derived from an EMBL/GenBank/DDBJ whole genome shotgun (WGS) entry which is preliminary data.</text>
</comment>
<reference evidence="2" key="1">
    <citation type="submission" date="2020-10" db="EMBL/GenBank/DDBJ databases">
        <title>Phylogeny of dyella-like bacteria.</title>
        <authorList>
            <person name="Fu J."/>
        </authorList>
    </citation>
    <scope>NUCLEOTIDE SEQUENCE</scope>
    <source>
        <strain evidence="2">DHON07</strain>
    </source>
</reference>
<dbReference type="NCBIfam" id="NF047335">
    <property type="entry name" value="T3SS_XAC0095"/>
    <property type="match status" value="1"/>
</dbReference>
<evidence type="ECO:0000313" key="2">
    <source>
        <dbReference type="EMBL" id="MBM7132045.1"/>
    </source>
</evidence>
<dbReference type="RefSeq" id="WP_204633577.1">
    <property type="nucleotide sequence ID" value="NZ_BSOC01000001.1"/>
</dbReference>
<accession>A0ABS2KLK8</accession>
<organism evidence="2 3">
    <name type="scientific">Dyella mobilis</name>
    <dbReference type="NCBI Taxonomy" id="1849582"/>
    <lineage>
        <taxon>Bacteria</taxon>
        <taxon>Pseudomonadati</taxon>
        <taxon>Pseudomonadota</taxon>
        <taxon>Gammaproteobacteria</taxon>
        <taxon>Lysobacterales</taxon>
        <taxon>Rhodanobacteraceae</taxon>
        <taxon>Dyella</taxon>
    </lineage>
</organism>
<gene>
    <name evidence="2" type="ORF">ISS99_21155</name>
</gene>
<dbReference type="Proteomes" id="UP001430193">
    <property type="component" value="Unassembled WGS sequence"/>
</dbReference>
<dbReference type="InterPro" id="IPR058099">
    <property type="entry name" value="T3SS_XAC0095_dom"/>
</dbReference>
<evidence type="ECO:0000313" key="3">
    <source>
        <dbReference type="Proteomes" id="UP001430193"/>
    </source>
</evidence>
<keyword evidence="3" id="KW-1185">Reference proteome</keyword>
<feature type="domain" description="XAC0095-like" evidence="1">
    <location>
        <begin position="12"/>
        <end position="77"/>
    </location>
</feature>
<dbReference type="Pfam" id="PF26642">
    <property type="entry name" value="XAC0095_dom"/>
    <property type="match status" value="1"/>
</dbReference>
<dbReference type="EMBL" id="JADIKF010000040">
    <property type="protein sequence ID" value="MBM7132045.1"/>
    <property type="molecule type" value="Genomic_DNA"/>
</dbReference>
<protein>
    <recommendedName>
        <fullName evidence="1">XAC0095-like domain-containing protein</fullName>
    </recommendedName>
</protein>
<proteinExistence type="predicted"/>